<reference evidence="2" key="1">
    <citation type="journal article" date="2020" name="Stud. Mycol.">
        <title>101 Dothideomycetes genomes: a test case for predicting lifestyles and emergence of pathogens.</title>
        <authorList>
            <person name="Haridas S."/>
            <person name="Albert R."/>
            <person name="Binder M."/>
            <person name="Bloem J."/>
            <person name="Labutti K."/>
            <person name="Salamov A."/>
            <person name="Andreopoulos B."/>
            <person name="Baker S."/>
            <person name="Barry K."/>
            <person name="Bills G."/>
            <person name="Bluhm B."/>
            <person name="Cannon C."/>
            <person name="Castanera R."/>
            <person name="Culley D."/>
            <person name="Daum C."/>
            <person name="Ezra D."/>
            <person name="Gonzalez J."/>
            <person name="Henrissat B."/>
            <person name="Kuo A."/>
            <person name="Liang C."/>
            <person name="Lipzen A."/>
            <person name="Lutzoni F."/>
            <person name="Magnuson J."/>
            <person name="Mondo S."/>
            <person name="Nolan M."/>
            <person name="Ohm R."/>
            <person name="Pangilinan J."/>
            <person name="Park H.-J."/>
            <person name="Ramirez L."/>
            <person name="Alfaro M."/>
            <person name="Sun H."/>
            <person name="Tritt A."/>
            <person name="Yoshinaga Y."/>
            <person name="Zwiers L.-H."/>
            <person name="Turgeon B."/>
            <person name="Goodwin S."/>
            <person name="Spatafora J."/>
            <person name="Crous P."/>
            <person name="Grigoriev I."/>
        </authorList>
    </citation>
    <scope>NUCLEOTIDE SEQUENCE</scope>
    <source>
        <strain evidence="2">SCOH1-5</strain>
    </source>
</reference>
<sequence>MPTNKIMKLRMRNTTAPSCPESTSRSSPSTVRVRRRDPEAGLRHGHGPARVPDRDRGRECVGDGEEVRVRGRDYDRQRDRVHARDHARGLAVGPEQDDAYDRVRALDGAIWQTGYRSAPRDKPLLYEERLTAVIHSILPGISFGYKRHYKGSIVLER</sequence>
<feature type="compositionally biased region" description="Low complexity" evidence="1">
    <location>
        <begin position="22"/>
        <end position="31"/>
    </location>
</feature>
<protein>
    <submittedName>
        <fullName evidence="2">Uncharacterized protein</fullName>
    </submittedName>
</protein>
<feature type="region of interest" description="Disordered" evidence="1">
    <location>
        <begin position="1"/>
        <end position="64"/>
    </location>
</feature>
<dbReference type="AlphaFoldDB" id="A0A6A6F1D9"/>
<keyword evidence="3" id="KW-1185">Reference proteome</keyword>
<proteinExistence type="predicted"/>
<evidence type="ECO:0000256" key="1">
    <source>
        <dbReference type="SAM" id="MobiDB-lite"/>
    </source>
</evidence>
<name>A0A6A6F1D9_9PEZI</name>
<organism evidence="2 3">
    <name type="scientific">Cercospora zeae-maydis SCOH1-5</name>
    <dbReference type="NCBI Taxonomy" id="717836"/>
    <lineage>
        <taxon>Eukaryota</taxon>
        <taxon>Fungi</taxon>
        <taxon>Dikarya</taxon>
        <taxon>Ascomycota</taxon>
        <taxon>Pezizomycotina</taxon>
        <taxon>Dothideomycetes</taxon>
        <taxon>Dothideomycetidae</taxon>
        <taxon>Mycosphaerellales</taxon>
        <taxon>Mycosphaerellaceae</taxon>
        <taxon>Cercospora</taxon>
    </lineage>
</organism>
<evidence type="ECO:0000313" key="2">
    <source>
        <dbReference type="EMBL" id="KAF2206117.1"/>
    </source>
</evidence>
<evidence type="ECO:0000313" key="3">
    <source>
        <dbReference type="Proteomes" id="UP000799539"/>
    </source>
</evidence>
<dbReference type="Proteomes" id="UP000799539">
    <property type="component" value="Unassembled WGS sequence"/>
</dbReference>
<feature type="compositionally biased region" description="Basic and acidic residues" evidence="1">
    <location>
        <begin position="51"/>
        <end position="64"/>
    </location>
</feature>
<gene>
    <name evidence="2" type="ORF">CERZMDRAFT_89505</name>
</gene>
<accession>A0A6A6F1D9</accession>
<dbReference type="EMBL" id="ML993193">
    <property type="protein sequence ID" value="KAF2206117.1"/>
    <property type="molecule type" value="Genomic_DNA"/>
</dbReference>
<feature type="compositionally biased region" description="Polar residues" evidence="1">
    <location>
        <begin position="12"/>
        <end position="21"/>
    </location>
</feature>